<feature type="compositionally biased region" description="Gly residues" evidence="3">
    <location>
        <begin position="198"/>
        <end position="219"/>
    </location>
</feature>
<evidence type="ECO:0000256" key="1">
    <source>
        <dbReference type="ARBA" id="ARBA00022723"/>
    </source>
</evidence>
<dbReference type="InterPro" id="IPR008972">
    <property type="entry name" value="Cupredoxin"/>
</dbReference>
<dbReference type="STRING" id="414004.CENSYa_1794"/>
<evidence type="ECO:0000313" key="6">
    <source>
        <dbReference type="EMBL" id="ABK78404.1"/>
    </source>
</evidence>
<evidence type="ECO:0000256" key="4">
    <source>
        <dbReference type="SAM" id="Phobius"/>
    </source>
</evidence>
<accession>A0RYI7</accession>
<dbReference type="GO" id="GO:0009055">
    <property type="term" value="F:electron transfer activity"/>
    <property type="evidence" value="ECO:0007669"/>
    <property type="project" value="InterPro"/>
</dbReference>
<proteinExistence type="predicted"/>
<dbReference type="AlphaFoldDB" id="A0RYI7"/>
<organism evidence="6 7">
    <name type="scientific">Cenarchaeum symbiosum (strain A)</name>
    <dbReference type="NCBI Taxonomy" id="414004"/>
    <lineage>
        <taxon>Archaea</taxon>
        <taxon>Nitrososphaerota</taxon>
        <taxon>Candidatus Cenarchaeales</taxon>
        <taxon>Candidatus Cenarchaeaceae</taxon>
        <taxon>Candidatus Cenarchaeum</taxon>
    </lineage>
</organism>
<evidence type="ECO:0000256" key="3">
    <source>
        <dbReference type="SAM" id="MobiDB-lite"/>
    </source>
</evidence>
<dbReference type="Gene3D" id="2.60.40.420">
    <property type="entry name" value="Cupredoxins - blue copper proteins"/>
    <property type="match status" value="1"/>
</dbReference>
<feature type="compositionally biased region" description="Low complexity" evidence="3">
    <location>
        <begin position="147"/>
        <end position="161"/>
    </location>
</feature>
<dbReference type="PANTHER" id="PTHR36507">
    <property type="entry name" value="BLL1555 PROTEIN"/>
    <property type="match status" value="1"/>
</dbReference>
<evidence type="ECO:0000313" key="7">
    <source>
        <dbReference type="Proteomes" id="UP000000758"/>
    </source>
</evidence>
<dbReference type="InterPro" id="IPR000923">
    <property type="entry name" value="BlueCu_1"/>
</dbReference>
<feature type="compositionally biased region" description="Basic and acidic residues" evidence="3">
    <location>
        <begin position="174"/>
        <end position="188"/>
    </location>
</feature>
<dbReference type="InterPro" id="IPR052721">
    <property type="entry name" value="ET_Amicyanin"/>
</dbReference>
<keyword evidence="4" id="KW-0472">Membrane</keyword>
<reference evidence="6 7" key="1">
    <citation type="journal article" date="2006" name="Proc. Natl. Acad. Sci. U.S.A.">
        <title>Genomic analysis of the uncultivated marine crenarchaeote Cenarchaeum symbiosum.</title>
        <authorList>
            <person name="Hallam S.J."/>
            <person name="Konstantinidis K.T."/>
            <person name="Putnam N."/>
            <person name="Schleper C."/>
            <person name="Watanabe Y."/>
            <person name="Sugahara J."/>
            <person name="Preston C."/>
            <person name="de la Torre J."/>
            <person name="Richardson P.M."/>
            <person name="DeLong E.F."/>
        </authorList>
    </citation>
    <scope>NUCLEOTIDE SEQUENCE [LARGE SCALE GENOMIC DNA]</scope>
    <source>
        <strain evidence="7">A</strain>
    </source>
</reference>
<keyword evidence="7" id="KW-1185">Reference proteome</keyword>
<keyword evidence="4" id="KW-0812">Transmembrane</keyword>
<sequence length="363" mass="36466">MSGGTFVRGGSAAAACMIVLFAAVSGAHADSQSAAVTIVQGAHVPGCGGGACYDPADVTIFAGGEITWSNADTIDPGHTVASGEPGAEDFGGHFFSGAVEPGGTYSVVLGEPGRYPYFCVIHPWMQGAVTVVGDGTEEIAPVESDESATGAGEESEAAGPAVGDNGTAAFRVIEATRDRVPEVERDDSTGGAATRNGGADGVGAGQDAGGPPAGDGAGQGPEVQPDDAGQGPEPSGGGCLIATAAYGSELAPQVQQLREIRDNAVMGTESGRAFMGAFNQVYYAFSPAIADMERESPVFREAVRVALMPMLATLSVLDHAGIDSEGEMLGAGIGIIALNLAIYMGIPAVAVLKLYQLGKRQSV</sequence>
<dbReference type="HOGENOM" id="CLU_762077_0_0_2"/>
<dbReference type="EMBL" id="DP000238">
    <property type="protein sequence ID" value="ABK78404.1"/>
    <property type="molecule type" value="Genomic_DNA"/>
</dbReference>
<name>A0RYI7_CENSY</name>
<keyword evidence="2" id="KW-0186">Copper</keyword>
<dbReference type="SUPFAM" id="SSF49503">
    <property type="entry name" value="Cupredoxins"/>
    <property type="match status" value="1"/>
</dbReference>
<dbReference type="Proteomes" id="UP000000758">
    <property type="component" value="Chromosome"/>
</dbReference>
<dbReference type="EnsemblBacteria" id="ABK78404">
    <property type="protein sequence ID" value="ABK78404"/>
    <property type="gene ID" value="CENSYa_1794"/>
</dbReference>
<keyword evidence="4" id="KW-1133">Transmembrane helix</keyword>
<feature type="transmembrane region" description="Helical" evidence="4">
    <location>
        <begin position="328"/>
        <end position="352"/>
    </location>
</feature>
<dbReference type="InterPro" id="IPR049886">
    <property type="entry name" value="CFI_box_CTERM_dom"/>
</dbReference>
<feature type="domain" description="Blue (type 1) copper" evidence="5">
    <location>
        <begin position="52"/>
        <end position="131"/>
    </location>
</feature>
<gene>
    <name evidence="6" type="ordered locus">CENSYa_1794</name>
</gene>
<dbReference type="Pfam" id="PF00127">
    <property type="entry name" value="Copper-bind"/>
    <property type="match status" value="1"/>
</dbReference>
<protein>
    <submittedName>
        <fullName evidence="6">Copper binding protein, plastocyanin/azurin family</fullName>
    </submittedName>
</protein>
<keyword evidence="1" id="KW-0479">Metal-binding</keyword>
<feature type="region of interest" description="Disordered" evidence="3">
    <location>
        <begin position="142"/>
        <end position="240"/>
    </location>
</feature>
<evidence type="ECO:0000259" key="5">
    <source>
        <dbReference type="Pfam" id="PF00127"/>
    </source>
</evidence>
<dbReference type="KEGG" id="csy:CENSYa_1794"/>
<dbReference type="PANTHER" id="PTHR36507:SF1">
    <property type="entry name" value="BLL1555 PROTEIN"/>
    <property type="match status" value="1"/>
</dbReference>
<dbReference type="GO" id="GO:0005507">
    <property type="term" value="F:copper ion binding"/>
    <property type="evidence" value="ECO:0007669"/>
    <property type="project" value="InterPro"/>
</dbReference>
<evidence type="ECO:0000256" key="2">
    <source>
        <dbReference type="ARBA" id="ARBA00023008"/>
    </source>
</evidence>
<dbReference type="NCBIfam" id="NF041770">
    <property type="entry name" value="CFI_box_CTERM"/>
    <property type="match status" value="1"/>
</dbReference>